<dbReference type="EC" id="2.4.2.29" evidence="7"/>
<dbReference type="NCBIfam" id="TIGR00430">
    <property type="entry name" value="Q_tRNA_tgt"/>
    <property type="match status" value="1"/>
</dbReference>
<comment type="pathway">
    <text evidence="1 7">tRNA modification; tRNA-queuosine biosynthesis.</text>
</comment>
<dbReference type="InterPro" id="IPR002616">
    <property type="entry name" value="tRNA_ribo_trans-like"/>
</dbReference>
<feature type="binding site" evidence="7">
    <location>
        <position position="161"/>
    </location>
    <ligand>
        <name>substrate</name>
    </ligand>
</feature>
<comment type="function">
    <text evidence="7">Catalyzes the base-exchange of a guanine (G) residue with the queuine precursor 7-aminomethyl-7-deazaguanine (PreQ1) at position 34 (anticodon wobble position) in tRNAs with GU(N) anticodons (tRNA-Asp, -Asn, -His and -Tyr). Catalysis occurs through a double-displacement mechanism. The nucleophile active site attacks the C1' of nucleotide 34 to detach the guanine base from the RNA, forming a covalent enzyme-RNA intermediate. The proton acceptor active site deprotonates the incoming PreQ1, allowing a nucleophilic attack on the C1' of the ribose to form the product. After dissociation, two additional enzymatic reactions on the tRNA convert PreQ1 to queuine (Q), resulting in the hypermodified nucleoside queuosine (7-(((4,5-cis-dihydroxy-2-cyclopenten-1-yl)amino)methyl)-7-deazaguanosine).</text>
</comment>
<dbReference type="AlphaFoldDB" id="A0A4R2GMV1"/>
<evidence type="ECO:0000256" key="2">
    <source>
        <dbReference type="ARBA" id="ARBA00022676"/>
    </source>
</evidence>
<reference evidence="9 10" key="1">
    <citation type="submission" date="2019-03" db="EMBL/GenBank/DDBJ databases">
        <title>Genomic Encyclopedia of Type Strains, Phase IV (KMG-IV): sequencing the most valuable type-strain genomes for metagenomic binning, comparative biology and taxonomic classification.</title>
        <authorList>
            <person name="Goeker M."/>
        </authorList>
    </citation>
    <scope>NUCLEOTIDE SEQUENCE [LARGE SCALE GENOMIC DNA]</scope>
    <source>
        <strain evidence="9 10">DSM 22958</strain>
    </source>
</reference>
<feature type="binding site" evidence="7">
    <location>
        <position position="204"/>
    </location>
    <ligand>
        <name>substrate</name>
    </ligand>
</feature>
<dbReference type="PANTHER" id="PTHR46499">
    <property type="entry name" value="QUEUINE TRNA-RIBOSYLTRANSFERASE"/>
    <property type="match status" value="1"/>
</dbReference>
<dbReference type="Pfam" id="PF01702">
    <property type="entry name" value="TGT"/>
    <property type="match status" value="1"/>
</dbReference>
<feature type="region of interest" description="RNA binding; important for wobble base 34 recognition" evidence="7">
    <location>
        <begin position="286"/>
        <end position="290"/>
    </location>
</feature>
<keyword evidence="4 7" id="KW-0819">tRNA processing</keyword>
<dbReference type="UniPathway" id="UPA00392"/>
<dbReference type="Proteomes" id="UP000294881">
    <property type="component" value="Unassembled WGS sequence"/>
</dbReference>
<dbReference type="SUPFAM" id="SSF51713">
    <property type="entry name" value="tRNA-guanine transglycosylase"/>
    <property type="match status" value="1"/>
</dbReference>
<evidence type="ECO:0000313" key="10">
    <source>
        <dbReference type="Proteomes" id="UP000294881"/>
    </source>
</evidence>
<name>A0A4R2GMV1_9HYPH</name>
<sequence length="389" mass="42148">MTSQPNLTSAGNGVAQPAFAFATSAIDGRARTGLITTAHGQIRTPAFMPVGTAATVKAMYPAQVKQLGADVVLGNTYHLMLRPGAERVARLGGLHQFMNWPHPILTDSGGFQLMSLSKLRKITEKGVTFQSHIDGARYELTPERSIEIQGLLGADIQMQLDECVRMPCAREEADRAMQLSLRWAERSKAAFGALPGQGLFGIVQGADVPELRVESARKLIDIGFHGYAVGGLAVGEPQDVMLAMLDVVTPILPADRPRYLMGVGTPDDLVESVRRGVDMFDCVMPTRAGRHGLAYTRHGKVNLKNARHAEDTRPLDEASPCEASSAWSRAYLHHLVKSGEILGMMLLTWNNLAYYQELMAGMRAAIAAGRLDDFIAETKDGWARGEAAA</sequence>
<keyword evidence="5 7" id="KW-0671">Queuosine biosynthesis</keyword>
<gene>
    <name evidence="7" type="primary">tgt</name>
    <name evidence="9" type="ORF">EV666_11440</name>
</gene>
<evidence type="ECO:0000259" key="8">
    <source>
        <dbReference type="Pfam" id="PF01702"/>
    </source>
</evidence>
<comment type="caution">
    <text evidence="7">Lacks conserved residue(s) required for the propagation of feature annotation.</text>
</comment>
<accession>A0A4R2GMV1</accession>
<dbReference type="GO" id="GO:0005829">
    <property type="term" value="C:cytosol"/>
    <property type="evidence" value="ECO:0007669"/>
    <property type="project" value="TreeGrafter"/>
</dbReference>
<evidence type="ECO:0000256" key="4">
    <source>
        <dbReference type="ARBA" id="ARBA00022694"/>
    </source>
</evidence>
<evidence type="ECO:0000256" key="3">
    <source>
        <dbReference type="ARBA" id="ARBA00022679"/>
    </source>
</evidence>
<keyword evidence="10" id="KW-1185">Reference proteome</keyword>
<comment type="caution">
    <text evidence="9">The sequence shown here is derived from an EMBL/GenBank/DDBJ whole genome shotgun (WGS) entry which is preliminary data.</text>
</comment>
<keyword evidence="2 7" id="KW-0328">Glycosyltransferase</keyword>
<feature type="active site" description="Nucleophile" evidence="7">
    <location>
        <position position="281"/>
    </location>
</feature>
<keyword evidence="3 7" id="KW-0808">Transferase</keyword>
<feature type="binding site" evidence="7">
    <location>
        <begin position="107"/>
        <end position="111"/>
    </location>
    <ligand>
        <name>substrate</name>
    </ligand>
</feature>
<feature type="binding site" evidence="7">
    <location>
        <position position="231"/>
    </location>
    <ligand>
        <name>substrate</name>
    </ligand>
</feature>
<dbReference type="InterPro" id="IPR036511">
    <property type="entry name" value="TGT-like_sf"/>
</dbReference>
<organism evidence="9 10">
    <name type="scientific">Camelimonas lactis</name>
    <dbReference type="NCBI Taxonomy" id="659006"/>
    <lineage>
        <taxon>Bacteria</taxon>
        <taxon>Pseudomonadati</taxon>
        <taxon>Pseudomonadota</taxon>
        <taxon>Alphaproteobacteria</taxon>
        <taxon>Hyphomicrobiales</taxon>
        <taxon>Chelatococcaceae</taxon>
        <taxon>Camelimonas</taxon>
    </lineage>
</organism>
<evidence type="ECO:0000256" key="1">
    <source>
        <dbReference type="ARBA" id="ARBA00004691"/>
    </source>
</evidence>
<comment type="similarity">
    <text evidence="7">Belongs to the queuine tRNA-ribosyltransferase family.</text>
</comment>
<dbReference type="PANTHER" id="PTHR46499:SF1">
    <property type="entry name" value="QUEUINE TRNA-RIBOSYLTRANSFERASE"/>
    <property type="match status" value="1"/>
</dbReference>
<dbReference type="InterPro" id="IPR050076">
    <property type="entry name" value="ArchSynthase1/Queuine_TRR"/>
</dbReference>
<comment type="subunit">
    <text evidence="7">Homodimer. Within each dimer, one monomer is responsible for RNA recognition and catalysis, while the other monomer binds to the replacement base PreQ1.</text>
</comment>
<feature type="region of interest" description="RNA binding" evidence="7">
    <location>
        <begin position="262"/>
        <end position="268"/>
    </location>
</feature>
<evidence type="ECO:0000256" key="6">
    <source>
        <dbReference type="ARBA" id="ARBA00050112"/>
    </source>
</evidence>
<evidence type="ECO:0000256" key="5">
    <source>
        <dbReference type="ARBA" id="ARBA00022785"/>
    </source>
</evidence>
<protein>
    <recommendedName>
        <fullName evidence="7">Queuine tRNA-ribosyltransferase</fullName>
        <ecNumber evidence="7">2.4.2.29</ecNumber>
    </recommendedName>
    <alternativeName>
        <fullName evidence="7">Guanine insertion enzyme</fullName>
    </alternativeName>
    <alternativeName>
        <fullName evidence="7">tRNA-guanine transglycosylase</fullName>
    </alternativeName>
</protein>
<dbReference type="InterPro" id="IPR004803">
    <property type="entry name" value="TGT"/>
</dbReference>
<dbReference type="Gene3D" id="3.20.20.105">
    <property type="entry name" value="Queuine tRNA-ribosyltransferase-like"/>
    <property type="match status" value="1"/>
</dbReference>
<evidence type="ECO:0000313" key="9">
    <source>
        <dbReference type="EMBL" id="TCO10337.1"/>
    </source>
</evidence>
<dbReference type="FunFam" id="3.20.20.105:FF:000001">
    <property type="entry name" value="Queuine tRNA-ribosyltransferase"/>
    <property type="match status" value="1"/>
</dbReference>
<evidence type="ECO:0000256" key="7">
    <source>
        <dbReference type="HAMAP-Rule" id="MF_00168"/>
    </source>
</evidence>
<dbReference type="EMBL" id="SLWL01000014">
    <property type="protein sequence ID" value="TCO10337.1"/>
    <property type="molecule type" value="Genomic_DNA"/>
</dbReference>
<dbReference type="HAMAP" id="MF_00168">
    <property type="entry name" value="Q_tRNA_Tgt"/>
    <property type="match status" value="1"/>
</dbReference>
<feature type="active site" description="Proton acceptor" evidence="7">
    <location>
        <position position="107"/>
    </location>
</feature>
<feature type="domain" description="tRNA-guanine(15) transglycosylase-like" evidence="8">
    <location>
        <begin position="29"/>
        <end position="380"/>
    </location>
</feature>
<dbReference type="NCBIfam" id="TIGR00449">
    <property type="entry name" value="tgt_general"/>
    <property type="match status" value="1"/>
</dbReference>
<proteinExistence type="inferred from homology"/>
<dbReference type="GO" id="GO:0008479">
    <property type="term" value="F:tRNA-guanosine(34) queuine transglycosylase activity"/>
    <property type="evidence" value="ECO:0007669"/>
    <property type="project" value="UniProtKB-UniRule"/>
</dbReference>
<dbReference type="GO" id="GO:0008616">
    <property type="term" value="P:tRNA queuosine(34) biosynthetic process"/>
    <property type="evidence" value="ECO:0007669"/>
    <property type="project" value="UniProtKB-UniRule"/>
</dbReference>
<comment type="catalytic activity">
    <reaction evidence="6 7">
        <text>7-aminomethyl-7-carbaguanine + guanosine(34) in tRNA = 7-aminomethyl-7-carbaguanosine(34) in tRNA + guanine</text>
        <dbReference type="Rhea" id="RHEA:24104"/>
        <dbReference type="Rhea" id="RHEA-COMP:10341"/>
        <dbReference type="Rhea" id="RHEA-COMP:10342"/>
        <dbReference type="ChEBI" id="CHEBI:16235"/>
        <dbReference type="ChEBI" id="CHEBI:58703"/>
        <dbReference type="ChEBI" id="CHEBI:74269"/>
        <dbReference type="ChEBI" id="CHEBI:82833"/>
        <dbReference type="EC" id="2.4.2.29"/>
    </reaction>
</comment>